<protein>
    <submittedName>
        <fullName evidence="1">Uncharacterized protein</fullName>
    </submittedName>
</protein>
<dbReference type="AlphaFoldDB" id="A0A0A9EAH5"/>
<organism evidence="1">
    <name type="scientific">Arundo donax</name>
    <name type="common">Giant reed</name>
    <name type="synonym">Donax arundinaceus</name>
    <dbReference type="NCBI Taxonomy" id="35708"/>
    <lineage>
        <taxon>Eukaryota</taxon>
        <taxon>Viridiplantae</taxon>
        <taxon>Streptophyta</taxon>
        <taxon>Embryophyta</taxon>
        <taxon>Tracheophyta</taxon>
        <taxon>Spermatophyta</taxon>
        <taxon>Magnoliopsida</taxon>
        <taxon>Liliopsida</taxon>
        <taxon>Poales</taxon>
        <taxon>Poaceae</taxon>
        <taxon>PACMAD clade</taxon>
        <taxon>Arundinoideae</taxon>
        <taxon>Arundineae</taxon>
        <taxon>Arundo</taxon>
    </lineage>
</organism>
<dbReference type="EMBL" id="GBRH01200854">
    <property type="protein sequence ID" value="JAD97041.1"/>
    <property type="molecule type" value="Transcribed_RNA"/>
</dbReference>
<sequence length="44" mass="4815">MFQGRYSKTNLGAIEFILSITAAAAGSKRKTSFVVHQKVKTSKI</sequence>
<name>A0A0A9EAH5_ARUDO</name>
<proteinExistence type="predicted"/>
<reference evidence="1" key="1">
    <citation type="submission" date="2014-09" db="EMBL/GenBank/DDBJ databases">
        <authorList>
            <person name="Magalhaes I.L.F."/>
            <person name="Oliveira U."/>
            <person name="Santos F.R."/>
            <person name="Vidigal T.H.D.A."/>
            <person name="Brescovit A.D."/>
            <person name="Santos A.J."/>
        </authorList>
    </citation>
    <scope>NUCLEOTIDE SEQUENCE</scope>
    <source>
        <tissue evidence="1">Shoot tissue taken approximately 20 cm above the soil surface</tissue>
    </source>
</reference>
<accession>A0A0A9EAH5</accession>
<reference evidence="1" key="2">
    <citation type="journal article" date="2015" name="Data Brief">
        <title>Shoot transcriptome of the giant reed, Arundo donax.</title>
        <authorList>
            <person name="Barrero R.A."/>
            <person name="Guerrero F.D."/>
            <person name="Moolhuijzen P."/>
            <person name="Goolsby J.A."/>
            <person name="Tidwell J."/>
            <person name="Bellgard S.E."/>
            <person name="Bellgard M.I."/>
        </authorList>
    </citation>
    <scope>NUCLEOTIDE SEQUENCE</scope>
    <source>
        <tissue evidence="1">Shoot tissue taken approximately 20 cm above the soil surface</tissue>
    </source>
</reference>
<evidence type="ECO:0000313" key="1">
    <source>
        <dbReference type="EMBL" id="JAD97041.1"/>
    </source>
</evidence>